<dbReference type="EMBL" id="LGSZ01000060">
    <property type="protein sequence ID" value="KPH77372.1"/>
    <property type="molecule type" value="Genomic_DNA"/>
</dbReference>
<dbReference type="Pfam" id="PF11431">
    <property type="entry name" value="Transport_MerF"/>
    <property type="match status" value="1"/>
</dbReference>
<keyword evidence="1" id="KW-1133">Transmembrane helix</keyword>
<evidence type="ECO:0008006" key="4">
    <source>
        <dbReference type="Google" id="ProtNLM"/>
    </source>
</evidence>
<dbReference type="NCBIfam" id="NF033565">
    <property type="entry name" value="trans_MerF"/>
    <property type="match status" value="1"/>
</dbReference>
<gene>
    <name evidence="2" type="ORF">AE618_22760</name>
</gene>
<feature type="transmembrane region" description="Helical" evidence="1">
    <location>
        <begin position="12"/>
        <end position="38"/>
    </location>
</feature>
<organism evidence="2 3">
    <name type="scientific">Bosea vaviloviae</name>
    <dbReference type="NCBI Taxonomy" id="1526658"/>
    <lineage>
        <taxon>Bacteria</taxon>
        <taxon>Pseudomonadati</taxon>
        <taxon>Pseudomonadota</taxon>
        <taxon>Alphaproteobacteria</taxon>
        <taxon>Hyphomicrobiales</taxon>
        <taxon>Boseaceae</taxon>
        <taxon>Bosea</taxon>
    </lineage>
</organism>
<dbReference type="RefSeq" id="WP_054211349.1">
    <property type="nucleotide sequence ID" value="NZ_LGSZ01000060.1"/>
</dbReference>
<name>A0A0N0M9V6_9HYPH</name>
<dbReference type="OrthoDB" id="574313at2"/>
<evidence type="ECO:0000256" key="1">
    <source>
        <dbReference type="SAM" id="Phobius"/>
    </source>
</evidence>
<evidence type="ECO:0000313" key="2">
    <source>
        <dbReference type="EMBL" id="KPH77372.1"/>
    </source>
</evidence>
<sequence>MKDRTLIQAGAISTVVAAICCATPILAISFGLVGLSAWAAKADYALVPILIASIGLVGVGLYRRKVSASAAVDCCQTDRNTRKLTS</sequence>
<keyword evidence="3" id="KW-1185">Reference proteome</keyword>
<dbReference type="InterPro" id="IPR021091">
    <property type="entry name" value="Mercury_ion_transport_MerF"/>
</dbReference>
<dbReference type="PATRIC" id="fig|1526658.3.peg.1701"/>
<dbReference type="Gene3D" id="1.10.287.910">
    <property type="entry name" value="bacterial mercury transporter, merf"/>
    <property type="match status" value="1"/>
</dbReference>
<comment type="caution">
    <text evidence="2">The sequence shown here is derived from an EMBL/GenBank/DDBJ whole genome shotgun (WGS) entry which is preliminary data.</text>
</comment>
<keyword evidence="1" id="KW-0472">Membrane</keyword>
<evidence type="ECO:0000313" key="3">
    <source>
        <dbReference type="Proteomes" id="UP000037822"/>
    </source>
</evidence>
<proteinExistence type="predicted"/>
<reference evidence="2 3" key="1">
    <citation type="submission" date="2015-07" db="EMBL/GenBank/DDBJ databases">
        <title>Whole genome sequencing of Bosea vaviloviae isolated from cave pool.</title>
        <authorList>
            <person name="Tan N.E.H."/>
            <person name="Lee Y.P."/>
            <person name="Gan H.M."/>
            <person name="Barton H."/>
            <person name="Savka M.A."/>
        </authorList>
    </citation>
    <scope>NUCLEOTIDE SEQUENCE [LARGE SCALE GENOMIC DNA]</scope>
    <source>
        <strain evidence="2 3">SD260</strain>
    </source>
</reference>
<dbReference type="GO" id="GO:0016020">
    <property type="term" value="C:membrane"/>
    <property type="evidence" value="ECO:0007669"/>
    <property type="project" value="InterPro"/>
</dbReference>
<accession>A0A0N0M9V6</accession>
<keyword evidence="1" id="KW-0812">Transmembrane</keyword>
<dbReference type="AlphaFoldDB" id="A0A0N0M9V6"/>
<protein>
    <recommendedName>
        <fullName evidence="4">Mercury transport protein</fullName>
    </recommendedName>
</protein>
<feature type="transmembrane region" description="Helical" evidence="1">
    <location>
        <begin position="44"/>
        <end position="62"/>
    </location>
</feature>
<dbReference type="Proteomes" id="UP000037822">
    <property type="component" value="Unassembled WGS sequence"/>
</dbReference>